<dbReference type="EMBL" id="UOFL01000068">
    <property type="protein sequence ID" value="VAW74813.1"/>
    <property type="molecule type" value="Genomic_DNA"/>
</dbReference>
<sequence length="523" mass="60012">MRIRGVIISYVGDKWHKSKKIVSLIDEKVFSNKYLGNTMLICGVVAMGVTVYDLATTEDKDVFWTMRVLETVLGSAKLVGQLHISFTTISDKVLREVLDAQRMSKKGVIAPKTNAKGKVLLGKHTADTIGDKMAKIAKLAKTLAVLGVVIEILVTTRLVLQITTDTDGREFRNSYLTKAAVIGVIGVVGSALLTVQLFWWGVASISLGVPVIGWILTILAICAAVWMYFTQKSELQSHEYWVRHCIWGRLKYEDKNIWPYKNKKITARKKKIKLSQAEVYINYSNMEKSLAHELAEINQILNDFYVKVYWTPGSNVYHSRDQYIYMNGQNNFSYKPKNKDDRPLYINRVSLVIDVIVPSWNKKMHSDLGISVTGIMKLRTSAMYQLDPELNPYQGEKYQEKREFISRSSKNVSKRNFDYIPAEPHYINPKPKESMGKFTTIRYRIDGFQVHRDYVRKFEIDVRFYPGPTYKIVYPNINGVHIDIDENETNSTTKSMVMDGRLAPIEEKFVSSYLFQKQNKKSE</sequence>
<evidence type="ECO:0000256" key="1">
    <source>
        <dbReference type="SAM" id="Phobius"/>
    </source>
</evidence>
<feature type="transmembrane region" description="Helical" evidence="1">
    <location>
        <begin position="207"/>
        <end position="229"/>
    </location>
</feature>
<keyword evidence="1" id="KW-0472">Membrane</keyword>
<feature type="transmembrane region" description="Helical" evidence="1">
    <location>
        <begin position="142"/>
        <end position="160"/>
    </location>
</feature>
<evidence type="ECO:0000313" key="2">
    <source>
        <dbReference type="EMBL" id="VAW74813.1"/>
    </source>
</evidence>
<reference evidence="2" key="1">
    <citation type="submission" date="2018-06" db="EMBL/GenBank/DDBJ databases">
        <authorList>
            <person name="Zhirakovskaya E."/>
        </authorList>
    </citation>
    <scope>NUCLEOTIDE SEQUENCE</scope>
</reference>
<dbReference type="AlphaFoldDB" id="A0A3B0YF82"/>
<name>A0A3B0YF82_9ZZZZ</name>
<proteinExistence type="predicted"/>
<keyword evidence="1" id="KW-0812">Transmembrane</keyword>
<organism evidence="2">
    <name type="scientific">hydrothermal vent metagenome</name>
    <dbReference type="NCBI Taxonomy" id="652676"/>
    <lineage>
        <taxon>unclassified sequences</taxon>
        <taxon>metagenomes</taxon>
        <taxon>ecological metagenomes</taxon>
    </lineage>
</organism>
<keyword evidence="1" id="KW-1133">Transmembrane helix</keyword>
<accession>A0A3B0YF82</accession>
<gene>
    <name evidence="2" type="ORF">MNBD_GAMMA12-2928</name>
</gene>
<protein>
    <submittedName>
        <fullName evidence="2">Uncharacterized protein</fullName>
    </submittedName>
</protein>
<feature type="transmembrane region" description="Helical" evidence="1">
    <location>
        <begin position="180"/>
        <end position="200"/>
    </location>
</feature>